<feature type="domain" description="DUF4440" evidence="1">
    <location>
        <begin position="14"/>
        <end position="112"/>
    </location>
</feature>
<comment type="caution">
    <text evidence="2">The sequence shown here is derived from an EMBL/GenBank/DDBJ whole genome shotgun (WGS) entry which is preliminary data.</text>
</comment>
<name>A0ABV8ASZ2_9BACT</name>
<dbReference type="EMBL" id="JBHRZS010000007">
    <property type="protein sequence ID" value="MFC3881147.1"/>
    <property type="molecule type" value="Genomic_DNA"/>
</dbReference>
<dbReference type="SUPFAM" id="SSF54427">
    <property type="entry name" value="NTF2-like"/>
    <property type="match status" value="1"/>
</dbReference>
<dbReference type="Proteomes" id="UP001595805">
    <property type="component" value="Unassembled WGS sequence"/>
</dbReference>
<evidence type="ECO:0000313" key="2">
    <source>
        <dbReference type="EMBL" id="MFC3881147.1"/>
    </source>
</evidence>
<protein>
    <submittedName>
        <fullName evidence="2">Nuclear transport factor 2 family protein</fullName>
    </submittedName>
</protein>
<proteinExistence type="predicted"/>
<dbReference type="Pfam" id="PF14534">
    <property type="entry name" value="DUF4440"/>
    <property type="match status" value="1"/>
</dbReference>
<keyword evidence="3" id="KW-1185">Reference proteome</keyword>
<evidence type="ECO:0000313" key="3">
    <source>
        <dbReference type="Proteomes" id="UP001595805"/>
    </source>
</evidence>
<dbReference type="RefSeq" id="WP_377906489.1">
    <property type="nucleotide sequence ID" value="NZ_JBHRZS010000007.1"/>
</dbReference>
<gene>
    <name evidence="2" type="ORF">ACFOSV_13220</name>
</gene>
<evidence type="ECO:0000259" key="1">
    <source>
        <dbReference type="Pfam" id="PF14534"/>
    </source>
</evidence>
<sequence>MTESILLDLTKKKFEIWQNQDKEQLQKFFDEHGLFFDLDGQVETKGQIAEKMISDKCVLRGANYQKTIARVYGNSAVVHGEGEFSLSIKGELKAFLLSFLDVWMEREDGWKLVSTHYSLAN</sequence>
<accession>A0ABV8ASZ2</accession>
<dbReference type="Gene3D" id="3.10.450.50">
    <property type="match status" value="1"/>
</dbReference>
<organism evidence="2 3">
    <name type="scientific">Algoriphagus namhaensis</name>
    <dbReference type="NCBI Taxonomy" id="915353"/>
    <lineage>
        <taxon>Bacteria</taxon>
        <taxon>Pseudomonadati</taxon>
        <taxon>Bacteroidota</taxon>
        <taxon>Cytophagia</taxon>
        <taxon>Cytophagales</taxon>
        <taxon>Cyclobacteriaceae</taxon>
        <taxon>Algoriphagus</taxon>
    </lineage>
</organism>
<dbReference type="InterPro" id="IPR027843">
    <property type="entry name" value="DUF4440"/>
</dbReference>
<dbReference type="InterPro" id="IPR032710">
    <property type="entry name" value="NTF2-like_dom_sf"/>
</dbReference>
<reference evidence="3" key="1">
    <citation type="journal article" date="2019" name="Int. J. Syst. Evol. Microbiol.">
        <title>The Global Catalogue of Microorganisms (GCM) 10K type strain sequencing project: providing services to taxonomists for standard genome sequencing and annotation.</title>
        <authorList>
            <consortium name="The Broad Institute Genomics Platform"/>
            <consortium name="The Broad Institute Genome Sequencing Center for Infectious Disease"/>
            <person name="Wu L."/>
            <person name="Ma J."/>
        </authorList>
    </citation>
    <scope>NUCLEOTIDE SEQUENCE [LARGE SCALE GENOMIC DNA]</scope>
    <source>
        <strain evidence="3">CCUG 60523</strain>
    </source>
</reference>